<gene>
    <name evidence="1" type="ORF">POCTA_138.1.T0840072</name>
</gene>
<evidence type="ECO:0000313" key="1">
    <source>
        <dbReference type="EMBL" id="CAD8184794.1"/>
    </source>
</evidence>
<reference evidence="1" key="1">
    <citation type="submission" date="2021-01" db="EMBL/GenBank/DDBJ databases">
        <authorList>
            <consortium name="Genoscope - CEA"/>
            <person name="William W."/>
        </authorList>
    </citation>
    <scope>NUCLEOTIDE SEQUENCE</scope>
</reference>
<name>A0A8S1W450_PAROT</name>
<dbReference type="Proteomes" id="UP000683925">
    <property type="component" value="Unassembled WGS sequence"/>
</dbReference>
<accession>A0A8S1W450</accession>
<comment type="caution">
    <text evidence="1">The sequence shown here is derived from an EMBL/GenBank/DDBJ whole genome shotgun (WGS) entry which is preliminary data.</text>
</comment>
<dbReference type="EMBL" id="CAJJDP010000083">
    <property type="protein sequence ID" value="CAD8184794.1"/>
    <property type="molecule type" value="Genomic_DNA"/>
</dbReference>
<protein>
    <submittedName>
        <fullName evidence="1">Uncharacterized protein</fullName>
    </submittedName>
</protein>
<dbReference type="OMA" id="YGCAICE"/>
<dbReference type="AlphaFoldDB" id="A0A8S1W450"/>
<keyword evidence="2" id="KW-1185">Reference proteome</keyword>
<organism evidence="1 2">
    <name type="scientific">Paramecium octaurelia</name>
    <dbReference type="NCBI Taxonomy" id="43137"/>
    <lineage>
        <taxon>Eukaryota</taxon>
        <taxon>Sar</taxon>
        <taxon>Alveolata</taxon>
        <taxon>Ciliophora</taxon>
        <taxon>Intramacronucleata</taxon>
        <taxon>Oligohymenophorea</taxon>
        <taxon>Peniculida</taxon>
        <taxon>Parameciidae</taxon>
        <taxon>Paramecium</taxon>
    </lineage>
</organism>
<sequence length="377" mass="44185">MDLSNLFGYEEQQQQPLVQPQKVNDVKDSIIQIKSNISKRGIKQNKKLNQFKQTMALKPNKKKARIQLNNCMKEQVPINNLGTNWARHPREETLRKILEYSETLRNMLCDVDNFVKQQQQEPNDDNKLLIQKQEISIDNLYNCLIGCLLQFTFVESSHPNQFSEKQNNFFSQSLIPAQNSLMLDNILLNQHVEHPLIRFSETYKHESIKLDKARRSATSKLYGCAICEESLSQAFVTKFAFKIKKIDGNIAIGLCNKDILAQQNYQHTDSNQTQGLYLLDNFGRVYPNRENQVMQGQSFEFEESNIIIVIFDFQKQYIKWKKYNHQSIFCIPFDIHNEVFPCVLFSKSPQFKKTSQVRIVNPKTLRKIDRFSKFDIL</sequence>
<proteinExistence type="predicted"/>
<evidence type="ECO:0000313" key="2">
    <source>
        <dbReference type="Proteomes" id="UP000683925"/>
    </source>
</evidence>
<dbReference type="OrthoDB" id="309714at2759"/>